<dbReference type="InterPro" id="IPR024079">
    <property type="entry name" value="MetalloPept_cat_dom_sf"/>
</dbReference>
<dbReference type="GO" id="GO:0008237">
    <property type="term" value="F:metallopeptidase activity"/>
    <property type="evidence" value="ECO:0007669"/>
    <property type="project" value="UniProtKB-KW"/>
</dbReference>
<keyword evidence="7" id="KW-1185">Reference proteome</keyword>
<dbReference type="Pfam" id="PF00413">
    <property type="entry name" value="Peptidase_M10"/>
    <property type="match status" value="1"/>
</dbReference>
<dbReference type="Gene3D" id="3.40.390.10">
    <property type="entry name" value="Collagenase (Catalytic Domain)"/>
    <property type="match status" value="1"/>
</dbReference>
<evidence type="ECO:0000313" key="7">
    <source>
        <dbReference type="Proteomes" id="UP001597391"/>
    </source>
</evidence>
<comment type="caution">
    <text evidence="6">The sequence shown here is derived from an EMBL/GenBank/DDBJ whole genome shotgun (WGS) entry which is preliminary data.</text>
</comment>
<proteinExistence type="predicted"/>
<gene>
    <name evidence="6" type="ORF">ACFSYH_10200</name>
</gene>
<evidence type="ECO:0000256" key="4">
    <source>
        <dbReference type="ARBA" id="ARBA00022833"/>
    </source>
</evidence>
<dbReference type="EMBL" id="JBHUOP010000004">
    <property type="protein sequence ID" value="MFD2840940.1"/>
    <property type="molecule type" value="Genomic_DNA"/>
</dbReference>
<reference evidence="7" key="1">
    <citation type="journal article" date="2019" name="Int. J. Syst. Evol. Microbiol.">
        <title>The Global Catalogue of Microorganisms (GCM) 10K type strain sequencing project: providing services to taxonomists for standard genome sequencing and annotation.</title>
        <authorList>
            <consortium name="The Broad Institute Genomics Platform"/>
            <consortium name="The Broad Institute Genome Sequencing Center for Infectious Disease"/>
            <person name="Wu L."/>
            <person name="Ma J."/>
        </authorList>
    </citation>
    <scope>NUCLEOTIDE SEQUENCE [LARGE SCALE GENOMIC DNA]</scope>
    <source>
        <strain evidence="7">KCTC 33576</strain>
    </source>
</reference>
<dbReference type="InterPro" id="IPR001818">
    <property type="entry name" value="Pept_M10_metallopeptidase"/>
</dbReference>
<keyword evidence="3 6" id="KW-0378">Hydrolase</keyword>
<accession>A0ABW5XI58</accession>
<keyword evidence="1" id="KW-0645">Protease</keyword>
<dbReference type="Proteomes" id="UP001597391">
    <property type="component" value="Unassembled WGS sequence"/>
</dbReference>
<organism evidence="6 7">
    <name type="scientific">Populibacterium corticicola</name>
    <dbReference type="NCBI Taxonomy" id="1812826"/>
    <lineage>
        <taxon>Bacteria</taxon>
        <taxon>Bacillati</taxon>
        <taxon>Actinomycetota</taxon>
        <taxon>Actinomycetes</taxon>
        <taxon>Micrococcales</taxon>
        <taxon>Jonesiaceae</taxon>
        <taxon>Populibacterium</taxon>
    </lineage>
</organism>
<evidence type="ECO:0000256" key="3">
    <source>
        <dbReference type="ARBA" id="ARBA00022801"/>
    </source>
</evidence>
<protein>
    <submittedName>
        <fullName evidence="6">Matrixin family metalloprotease</fullName>
        <ecNumber evidence="6">3.4.24.-</ecNumber>
    </submittedName>
</protein>
<evidence type="ECO:0000256" key="2">
    <source>
        <dbReference type="ARBA" id="ARBA00022723"/>
    </source>
</evidence>
<dbReference type="EC" id="3.4.24.-" evidence="6"/>
<keyword evidence="4" id="KW-0862">Zinc</keyword>
<evidence type="ECO:0000313" key="6">
    <source>
        <dbReference type="EMBL" id="MFD2840940.1"/>
    </source>
</evidence>
<sequence>METLDINGESYWIPDFGTGYAAIAINAEGHEETIAIEADWSGNLKVRIESGDESDLRRYLEDIGWENDVLTLDLGESDAQSVTGKVTSKKVTKPSCSETHRATANGVWGKPFNWYVNDKRSLPAKGITATSLVSDAKVAANVWLNGTTLCGGMAGKPRDLKMSYKGTTTKQSNINGAEAKCASAKDGVSVVDVAVLKDGTLGLACARWSVHPVAVPQMSEVDIRLTNKKTWHTGSSTTCSGAKFDMRTVLIHEFGHAIGLGHTPENTTQVMRPYTGQCDLLRTLGKGDKLGLYGRYGHKS</sequence>
<keyword evidence="6" id="KW-0482">Metalloprotease</keyword>
<dbReference type="SUPFAM" id="SSF55486">
    <property type="entry name" value="Metalloproteases ('zincins'), catalytic domain"/>
    <property type="match status" value="1"/>
</dbReference>
<name>A0ABW5XI58_9MICO</name>
<feature type="domain" description="Peptidase M10 metallopeptidase" evidence="5">
    <location>
        <begin position="217"/>
        <end position="277"/>
    </location>
</feature>
<evidence type="ECO:0000256" key="1">
    <source>
        <dbReference type="ARBA" id="ARBA00022670"/>
    </source>
</evidence>
<evidence type="ECO:0000259" key="5">
    <source>
        <dbReference type="Pfam" id="PF00413"/>
    </source>
</evidence>
<keyword evidence="2" id="KW-0479">Metal-binding</keyword>